<dbReference type="PROSITE" id="PS00028">
    <property type="entry name" value="ZINC_FINGER_C2H2_1"/>
    <property type="match status" value="2"/>
</dbReference>
<evidence type="ECO:0000256" key="4">
    <source>
        <dbReference type="ARBA" id="ARBA00022771"/>
    </source>
</evidence>
<dbReference type="InterPro" id="IPR036236">
    <property type="entry name" value="Znf_C2H2_sf"/>
</dbReference>
<dbReference type="EMBL" id="KZ995646">
    <property type="protein sequence ID" value="RKO90251.1"/>
    <property type="molecule type" value="Genomic_DNA"/>
</dbReference>
<dbReference type="GO" id="GO:0000978">
    <property type="term" value="F:RNA polymerase II cis-regulatory region sequence-specific DNA binding"/>
    <property type="evidence" value="ECO:0007669"/>
    <property type="project" value="TreeGrafter"/>
</dbReference>
<sequence>MELFNDPVQDAWWAPSLLLDAPSADSWDAIISPFPASDPACSASDASPAPHSPTWTDIDADAWDGASHPGGEGVEDDEEREREREERDFALFEFSMGGEGGWDEDVGEGWGEVAVGAASPTGASCPESPEIPPLLSLFETIPFDGGVFEAVKREAIAAAAAAAAIAKAEALREMEEDQPLRDVTPPPTCDETPQPPPIESTARSTDEPRTHQSFTCHLCTRSFARACGLSSHLRSHGSNPDPSISAAVVAAAATTPASAAPSSLLDPERHRCDHCPMEFNRKQDLKRHVATHGRREKKHECRFCLGRFARSDAL</sequence>
<keyword evidence="6" id="KW-0539">Nucleus</keyword>
<protein>
    <recommendedName>
        <fullName evidence="9">C2H2-type domain-containing protein</fullName>
    </recommendedName>
</protein>
<dbReference type="PANTHER" id="PTHR24388:SF54">
    <property type="entry name" value="PROTEIN ESCARGOT"/>
    <property type="match status" value="1"/>
</dbReference>
<name>A0A4P9WC75_9FUNG</name>
<feature type="domain" description="C2H2-type" evidence="9">
    <location>
        <begin position="270"/>
        <end position="297"/>
    </location>
</feature>
<dbReference type="OrthoDB" id="8922241at2759"/>
<organism evidence="10 11">
    <name type="scientific">Blyttiomyces helicus</name>
    <dbReference type="NCBI Taxonomy" id="388810"/>
    <lineage>
        <taxon>Eukaryota</taxon>
        <taxon>Fungi</taxon>
        <taxon>Fungi incertae sedis</taxon>
        <taxon>Chytridiomycota</taxon>
        <taxon>Chytridiomycota incertae sedis</taxon>
        <taxon>Chytridiomycetes</taxon>
        <taxon>Chytridiomycetes incertae sedis</taxon>
        <taxon>Blyttiomyces</taxon>
    </lineage>
</organism>
<evidence type="ECO:0000256" key="8">
    <source>
        <dbReference type="SAM" id="MobiDB-lite"/>
    </source>
</evidence>
<evidence type="ECO:0000256" key="6">
    <source>
        <dbReference type="ARBA" id="ARBA00023242"/>
    </source>
</evidence>
<accession>A0A4P9WC75</accession>
<comment type="subcellular location">
    <subcellularLocation>
        <location evidence="1">Nucleus</location>
    </subcellularLocation>
</comment>
<feature type="domain" description="C2H2-type" evidence="9">
    <location>
        <begin position="214"/>
        <end position="241"/>
    </location>
</feature>
<keyword evidence="5" id="KW-0862">Zinc</keyword>
<evidence type="ECO:0000256" key="7">
    <source>
        <dbReference type="PROSITE-ProRule" id="PRU00042"/>
    </source>
</evidence>
<evidence type="ECO:0000256" key="1">
    <source>
        <dbReference type="ARBA" id="ARBA00004123"/>
    </source>
</evidence>
<gene>
    <name evidence="10" type="ORF">BDK51DRAFT_52460</name>
</gene>
<dbReference type="SMART" id="SM00355">
    <property type="entry name" value="ZnF_C2H2"/>
    <property type="match status" value="2"/>
</dbReference>
<evidence type="ECO:0000313" key="11">
    <source>
        <dbReference type="Proteomes" id="UP000269721"/>
    </source>
</evidence>
<evidence type="ECO:0000256" key="5">
    <source>
        <dbReference type="ARBA" id="ARBA00022833"/>
    </source>
</evidence>
<keyword evidence="11" id="KW-1185">Reference proteome</keyword>
<dbReference type="AlphaFoldDB" id="A0A4P9WC75"/>
<dbReference type="PROSITE" id="PS50157">
    <property type="entry name" value="ZINC_FINGER_C2H2_2"/>
    <property type="match status" value="2"/>
</dbReference>
<dbReference type="InterPro" id="IPR013087">
    <property type="entry name" value="Znf_C2H2_type"/>
</dbReference>
<dbReference type="InterPro" id="IPR050527">
    <property type="entry name" value="Snail/Krueppel_Znf"/>
</dbReference>
<feature type="compositionally biased region" description="Low complexity" evidence="8">
    <location>
        <begin position="38"/>
        <end position="53"/>
    </location>
</feature>
<dbReference type="Proteomes" id="UP000269721">
    <property type="component" value="Unassembled WGS sequence"/>
</dbReference>
<feature type="region of interest" description="Disordered" evidence="8">
    <location>
        <begin position="38"/>
        <end position="85"/>
    </location>
</feature>
<proteinExistence type="predicted"/>
<evidence type="ECO:0000256" key="3">
    <source>
        <dbReference type="ARBA" id="ARBA00022737"/>
    </source>
</evidence>
<evidence type="ECO:0000313" key="10">
    <source>
        <dbReference type="EMBL" id="RKO90251.1"/>
    </source>
</evidence>
<evidence type="ECO:0000256" key="2">
    <source>
        <dbReference type="ARBA" id="ARBA00022723"/>
    </source>
</evidence>
<dbReference type="GO" id="GO:0005634">
    <property type="term" value="C:nucleus"/>
    <property type="evidence" value="ECO:0007669"/>
    <property type="project" value="UniProtKB-SubCell"/>
</dbReference>
<dbReference type="Pfam" id="PF00096">
    <property type="entry name" value="zf-C2H2"/>
    <property type="match status" value="1"/>
</dbReference>
<keyword evidence="3" id="KW-0677">Repeat</keyword>
<evidence type="ECO:0000259" key="9">
    <source>
        <dbReference type="PROSITE" id="PS50157"/>
    </source>
</evidence>
<dbReference type="Gene3D" id="3.30.160.60">
    <property type="entry name" value="Classic Zinc Finger"/>
    <property type="match status" value="1"/>
</dbReference>
<keyword evidence="2" id="KW-0479">Metal-binding</keyword>
<dbReference type="SUPFAM" id="SSF57667">
    <property type="entry name" value="beta-beta-alpha zinc fingers"/>
    <property type="match status" value="1"/>
</dbReference>
<dbReference type="GO" id="GO:0008270">
    <property type="term" value="F:zinc ion binding"/>
    <property type="evidence" value="ECO:0007669"/>
    <property type="project" value="UniProtKB-KW"/>
</dbReference>
<feature type="region of interest" description="Disordered" evidence="8">
    <location>
        <begin position="173"/>
        <end position="209"/>
    </location>
</feature>
<feature type="compositionally biased region" description="Pro residues" evidence="8">
    <location>
        <begin position="184"/>
        <end position="198"/>
    </location>
</feature>
<keyword evidence="4 7" id="KW-0863">Zinc-finger</keyword>
<dbReference type="Pfam" id="PF13894">
    <property type="entry name" value="zf-C2H2_4"/>
    <property type="match status" value="1"/>
</dbReference>
<dbReference type="PANTHER" id="PTHR24388">
    <property type="entry name" value="ZINC FINGER PROTEIN"/>
    <property type="match status" value="1"/>
</dbReference>
<reference evidence="11" key="1">
    <citation type="journal article" date="2018" name="Nat. Microbiol.">
        <title>Leveraging single-cell genomics to expand the fungal tree of life.</title>
        <authorList>
            <person name="Ahrendt S.R."/>
            <person name="Quandt C.A."/>
            <person name="Ciobanu D."/>
            <person name="Clum A."/>
            <person name="Salamov A."/>
            <person name="Andreopoulos B."/>
            <person name="Cheng J.F."/>
            <person name="Woyke T."/>
            <person name="Pelin A."/>
            <person name="Henrissat B."/>
            <person name="Reynolds N.K."/>
            <person name="Benny G.L."/>
            <person name="Smith M.E."/>
            <person name="James T.Y."/>
            <person name="Grigoriev I.V."/>
        </authorList>
    </citation>
    <scope>NUCLEOTIDE SEQUENCE [LARGE SCALE GENOMIC DNA]</scope>
</reference>
<dbReference type="GO" id="GO:0000981">
    <property type="term" value="F:DNA-binding transcription factor activity, RNA polymerase II-specific"/>
    <property type="evidence" value="ECO:0007669"/>
    <property type="project" value="TreeGrafter"/>
</dbReference>